<accession>Q1V1P6</accession>
<dbReference type="SUPFAM" id="SSF52833">
    <property type="entry name" value="Thioredoxin-like"/>
    <property type="match status" value="1"/>
</dbReference>
<dbReference type="PIRSF" id="PIRSF000077">
    <property type="entry name" value="Thioredoxin"/>
    <property type="match status" value="1"/>
</dbReference>
<dbReference type="PANTHER" id="PTHR45663">
    <property type="entry name" value="GEO12009P1"/>
    <property type="match status" value="1"/>
</dbReference>
<dbReference type="InterPro" id="IPR017937">
    <property type="entry name" value="Thioredoxin_CS"/>
</dbReference>
<evidence type="ECO:0000256" key="3">
    <source>
        <dbReference type="ARBA" id="ARBA00022982"/>
    </source>
</evidence>
<name>Q1V1P6_PELU1</name>
<sequence length="105" mass="11774">MLIDFKDEEFETKIKNEDISVVQFSAEWCAPCKSLKPIMDKFSDSYKDKANFYYADIENAGINTGSAAGVRGVPTVIVYKKGVEVDRKVGGVAESQMKEFLDKHI</sequence>
<keyword evidence="5 7" id="KW-0676">Redox-active center</keyword>
<keyword evidence="4 7" id="KW-1015">Disulfide bond</keyword>
<comment type="similarity">
    <text evidence="1 6">Belongs to the thioredoxin family.</text>
</comment>
<feature type="domain" description="Thioredoxin" evidence="8">
    <location>
        <begin position="1"/>
        <end position="105"/>
    </location>
</feature>
<dbReference type="AlphaFoldDB" id="Q1V1P6"/>
<keyword evidence="3" id="KW-0249">Electron transport</keyword>
<evidence type="ECO:0000259" key="8">
    <source>
        <dbReference type="PROSITE" id="PS51352"/>
    </source>
</evidence>
<dbReference type="GO" id="GO:0015035">
    <property type="term" value="F:protein-disulfide reductase activity"/>
    <property type="evidence" value="ECO:0007669"/>
    <property type="project" value="InterPro"/>
</dbReference>
<evidence type="ECO:0000256" key="5">
    <source>
        <dbReference type="ARBA" id="ARBA00023284"/>
    </source>
</evidence>
<evidence type="ECO:0000256" key="4">
    <source>
        <dbReference type="ARBA" id="ARBA00023157"/>
    </source>
</evidence>
<protein>
    <recommendedName>
        <fullName evidence="6">Thioredoxin</fullName>
    </recommendedName>
</protein>
<dbReference type="InterPro" id="IPR013766">
    <property type="entry name" value="Thioredoxin_domain"/>
</dbReference>
<feature type="disulfide bond" description="Redox-active" evidence="7">
    <location>
        <begin position="29"/>
        <end position="32"/>
    </location>
</feature>
<evidence type="ECO:0000256" key="2">
    <source>
        <dbReference type="ARBA" id="ARBA00022448"/>
    </source>
</evidence>
<evidence type="ECO:0000256" key="6">
    <source>
        <dbReference type="PIRNR" id="PIRNR000077"/>
    </source>
</evidence>
<comment type="caution">
    <text evidence="9">The sequence shown here is derived from an EMBL/GenBank/DDBJ whole genome shotgun (WGS) entry which is preliminary data.</text>
</comment>
<dbReference type="GO" id="GO:0005829">
    <property type="term" value="C:cytosol"/>
    <property type="evidence" value="ECO:0007669"/>
    <property type="project" value="TreeGrafter"/>
</dbReference>
<evidence type="ECO:0000256" key="7">
    <source>
        <dbReference type="PIRSR" id="PIRSR000077-4"/>
    </source>
</evidence>
<dbReference type="Proteomes" id="UP000005306">
    <property type="component" value="Unassembled WGS sequence"/>
</dbReference>
<organism evidence="9 10">
    <name type="scientific">Pelagibacter ubique (strain HTCC1002)</name>
    <dbReference type="NCBI Taxonomy" id="314261"/>
    <lineage>
        <taxon>Bacteria</taxon>
        <taxon>Pseudomonadati</taxon>
        <taxon>Pseudomonadota</taxon>
        <taxon>Alphaproteobacteria</taxon>
        <taxon>Candidatus Pelagibacterales</taxon>
        <taxon>Candidatus Pelagibacteraceae</taxon>
        <taxon>Candidatus Pelagibacter</taxon>
    </lineage>
</organism>
<evidence type="ECO:0000313" key="9">
    <source>
        <dbReference type="EMBL" id="EAS84832.1"/>
    </source>
</evidence>
<reference evidence="9 10" key="1">
    <citation type="submission" date="2006-04" db="EMBL/GenBank/DDBJ databases">
        <authorList>
            <person name="Giovannoni S.J."/>
            <person name="Cho J.-C."/>
            <person name="Ferriera S."/>
            <person name="Johnson J."/>
            <person name="Kravitz S."/>
            <person name="Halpern A."/>
            <person name="Remington K."/>
            <person name="Beeson K."/>
            <person name="Tran B."/>
            <person name="Rogers Y.-H."/>
            <person name="Friedman R."/>
            <person name="Venter J.C."/>
        </authorList>
    </citation>
    <scope>NUCLEOTIDE SEQUENCE [LARGE SCALE GENOMIC DNA]</scope>
    <source>
        <strain evidence="9 10">HTCC1002</strain>
    </source>
</reference>
<dbReference type="PROSITE" id="PS51352">
    <property type="entry name" value="THIOREDOXIN_2"/>
    <property type="match status" value="1"/>
</dbReference>
<dbReference type="Gene3D" id="3.40.30.10">
    <property type="entry name" value="Glutaredoxin"/>
    <property type="match status" value="1"/>
</dbReference>
<dbReference type="RefSeq" id="WP_006997419.1">
    <property type="nucleotide sequence ID" value="NZ_CH724130.1"/>
</dbReference>
<gene>
    <name evidence="9" type="ORF">PU1002_03906</name>
</gene>
<proteinExistence type="inferred from homology"/>
<dbReference type="PROSITE" id="PS00194">
    <property type="entry name" value="THIOREDOXIN_1"/>
    <property type="match status" value="1"/>
</dbReference>
<dbReference type="Pfam" id="PF00085">
    <property type="entry name" value="Thioredoxin"/>
    <property type="match status" value="1"/>
</dbReference>
<evidence type="ECO:0000313" key="10">
    <source>
        <dbReference type="Proteomes" id="UP000005306"/>
    </source>
</evidence>
<dbReference type="EMBL" id="AAPV01000001">
    <property type="protein sequence ID" value="EAS84832.1"/>
    <property type="molecule type" value="Genomic_DNA"/>
</dbReference>
<evidence type="ECO:0000256" key="1">
    <source>
        <dbReference type="ARBA" id="ARBA00008987"/>
    </source>
</evidence>
<dbReference type="InterPro" id="IPR005746">
    <property type="entry name" value="Thioredoxin"/>
</dbReference>
<dbReference type="HOGENOM" id="CLU_090389_10_4_5"/>
<dbReference type="PRINTS" id="PR00421">
    <property type="entry name" value="THIOREDOXIN"/>
</dbReference>
<keyword evidence="2" id="KW-0813">Transport</keyword>
<dbReference type="CDD" id="cd02947">
    <property type="entry name" value="TRX_family"/>
    <property type="match status" value="1"/>
</dbReference>
<dbReference type="InterPro" id="IPR036249">
    <property type="entry name" value="Thioredoxin-like_sf"/>
</dbReference>
<dbReference type="PANTHER" id="PTHR45663:SF11">
    <property type="entry name" value="GEO12009P1"/>
    <property type="match status" value="1"/>
</dbReference>
<dbReference type="GO" id="GO:0045454">
    <property type="term" value="P:cell redox homeostasis"/>
    <property type="evidence" value="ECO:0007669"/>
    <property type="project" value="TreeGrafter"/>
</dbReference>